<name>A0A7T5R2X7_9BACT</name>
<reference evidence="3 4" key="1">
    <citation type="submission" date="2020-07" db="EMBL/GenBank/DDBJ databases">
        <title>Huge and variable diversity of episymbiotic CPR bacteria and DPANN archaea in groundwater ecosystems.</title>
        <authorList>
            <person name="He C.Y."/>
            <person name="Keren R."/>
            <person name="Whittaker M."/>
            <person name="Farag I.F."/>
            <person name="Doudna J."/>
            <person name="Cate J.H.D."/>
            <person name="Banfield J.F."/>
        </authorList>
    </citation>
    <scope>NUCLEOTIDE SEQUENCE [LARGE SCALE GENOMIC DNA]</scope>
    <source>
        <strain evidence="3">NC_groundwater_70_Ag_B-0.1um_54_66</strain>
    </source>
</reference>
<evidence type="ECO:0008006" key="5">
    <source>
        <dbReference type="Google" id="ProtNLM"/>
    </source>
</evidence>
<feature type="chain" id="PRO_5032903119" description="Lipoprotein" evidence="2">
    <location>
        <begin position="30"/>
        <end position="219"/>
    </location>
</feature>
<dbReference type="PROSITE" id="PS51257">
    <property type="entry name" value="PROKAR_LIPOPROTEIN"/>
    <property type="match status" value="1"/>
</dbReference>
<dbReference type="Proteomes" id="UP000595362">
    <property type="component" value="Chromosome"/>
</dbReference>
<evidence type="ECO:0000256" key="2">
    <source>
        <dbReference type="SAM" id="SignalP"/>
    </source>
</evidence>
<sequence length="219" mass="22779">MMSGKTLKSVIKFLYVGALAMPFLLSACAGSIHPDPMPTGYKHHNGTYKNAPGAEPAAWERNGERHSQSKELAPLGSETASGAGGVESQTLVMTAEAQQWIPASRELVAKIKSRLGQPMEPTFFEGLNGQSVPGFEAALKLVTSEQGWPGAASRGSGPFHMGYGVSPADPADPSRQLLTVRLTVSAGNFVIEESGVYSIAGIAATAAPSADPVALSPTE</sequence>
<dbReference type="EMBL" id="CP066681">
    <property type="protein sequence ID" value="QQG36510.1"/>
    <property type="molecule type" value="Genomic_DNA"/>
</dbReference>
<gene>
    <name evidence="3" type="ORF">HYS17_01585</name>
</gene>
<organism evidence="3 4">
    <name type="scientific">Micavibrio aeruginosavorus</name>
    <dbReference type="NCBI Taxonomy" id="349221"/>
    <lineage>
        <taxon>Bacteria</taxon>
        <taxon>Pseudomonadati</taxon>
        <taxon>Bdellovibrionota</taxon>
        <taxon>Bdellovibrionia</taxon>
        <taxon>Bdellovibrionales</taxon>
        <taxon>Pseudobdellovibrionaceae</taxon>
        <taxon>Micavibrio</taxon>
    </lineage>
</organism>
<keyword evidence="2" id="KW-0732">Signal</keyword>
<evidence type="ECO:0000313" key="3">
    <source>
        <dbReference type="EMBL" id="QQG36510.1"/>
    </source>
</evidence>
<evidence type="ECO:0000313" key="4">
    <source>
        <dbReference type="Proteomes" id="UP000595362"/>
    </source>
</evidence>
<proteinExistence type="predicted"/>
<feature type="region of interest" description="Disordered" evidence="1">
    <location>
        <begin position="43"/>
        <end position="84"/>
    </location>
</feature>
<feature type="signal peptide" evidence="2">
    <location>
        <begin position="1"/>
        <end position="29"/>
    </location>
</feature>
<dbReference type="AlphaFoldDB" id="A0A7T5R2X7"/>
<evidence type="ECO:0000256" key="1">
    <source>
        <dbReference type="SAM" id="MobiDB-lite"/>
    </source>
</evidence>
<accession>A0A7T5R2X7</accession>
<protein>
    <recommendedName>
        <fullName evidence="5">Lipoprotein</fullName>
    </recommendedName>
</protein>